<accession>A0A6M1SUQ9</accession>
<keyword evidence="6" id="KW-0732">Signal</keyword>
<feature type="chain" id="PRO_5026725371" evidence="6">
    <location>
        <begin position="25"/>
        <end position="555"/>
    </location>
</feature>
<dbReference type="PROSITE" id="PS00137">
    <property type="entry name" value="SUBTILASE_HIS"/>
    <property type="match status" value="1"/>
</dbReference>
<feature type="active site" description="Charge relay system" evidence="5">
    <location>
        <position position="302"/>
    </location>
</feature>
<proteinExistence type="inferred from homology"/>
<gene>
    <name evidence="8" type="ORF">G3570_04385</name>
</gene>
<evidence type="ECO:0000256" key="1">
    <source>
        <dbReference type="ARBA" id="ARBA00011073"/>
    </source>
</evidence>
<dbReference type="Gene3D" id="3.40.50.200">
    <property type="entry name" value="Peptidase S8/S53 domain"/>
    <property type="match status" value="2"/>
</dbReference>
<keyword evidence="9" id="KW-1185">Reference proteome</keyword>
<evidence type="ECO:0000313" key="8">
    <source>
        <dbReference type="EMBL" id="NGP75858.1"/>
    </source>
</evidence>
<dbReference type="PROSITE" id="PS51257">
    <property type="entry name" value="PROKAR_LIPOPROTEIN"/>
    <property type="match status" value="1"/>
</dbReference>
<dbReference type="GO" id="GO:0004252">
    <property type="term" value="F:serine-type endopeptidase activity"/>
    <property type="evidence" value="ECO:0007669"/>
    <property type="project" value="UniProtKB-UniRule"/>
</dbReference>
<protein>
    <submittedName>
        <fullName evidence="8">S8 family serine peptidase</fullName>
    </submittedName>
</protein>
<comment type="similarity">
    <text evidence="1 5">Belongs to the peptidase S8 family.</text>
</comment>
<feature type="domain" description="Peptidase S8/S53" evidence="7">
    <location>
        <begin position="78"/>
        <end position="514"/>
    </location>
</feature>
<keyword evidence="3 5" id="KW-0378">Hydrolase</keyword>
<name>A0A6M1SUQ9_9BACT</name>
<dbReference type="Proteomes" id="UP000473278">
    <property type="component" value="Unassembled WGS sequence"/>
</dbReference>
<comment type="caution">
    <text evidence="8">The sequence shown here is derived from an EMBL/GenBank/DDBJ whole genome shotgun (WGS) entry which is preliminary data.</text>
</comment>
<dbReference type="SUPFAM" id="SSF52743">
    <property type="entry name" value="Subtilisin-like"/>
    <property type="match status" value="1"/>
</dbReference>
<keyword evidence="4 5" id="KW-0720">Serine protease</keyword>
<feature type="active site" description="Charge relay system" evidence="5">
    <location>
        <position position="86"/>
    </location>
</feature>
<dbReference type="InterPro" id="IPR034080">
    <property type="entry name" value="Protease_P7-like_dom"/>
</dbReference>
<reference evidence="8 9" key="1">
    <citation type="submission" date="2020-02" db="EMBL/GenBank/DDBJ databases">
        <title>Balneolaceae bacterium YR4-1, complete genome.</title>
        <authorList>
            <person name="Li Y."/>
            <person name="Wu S."/>
        </authorList>
    </citation>
    <scope>NUCLEOTIDE SEQUENCE [LARGE SCALE GENOMIC DNA]</scope>
    <source>
        <strain evidence="8 9">YR4-1</strain>
    </source>
</reference>
<dbReference type="InterPro" id="IPR022398">
    <property type="entry name" value="Peptidase_S8_His-AS"/>
</dbReference>
<sequence>MIKRILLSLILAVTIYGCSTTEQAMPTEQKPQPKEVDFSTLLEPPKDWHHLDEEQTQFRGISSRLAYETILQNRSSEKEIIVAVIDGGIDADHEDLIDNMWINEDEIAGNGLDDDQNGYIDDIHGWNFIGGPDGENVDHDTFELTRIYRKLEPKYADIDTTQLSQKEREEYAYFREIHSDYEDRVMEQVTQYENIRSLEESMAQAKQILSDYYSDSTYTYEDLQELQPQNQQQQFAQNVMLYVMENDIDSTLIAEQKKQVYEFAKYGYNPDFHTRQIVGDNYEDTSERFYGNNDVAGPDPTHGTHVAGIIAAVRNNDIGINGVSNNTKIMGIRAVPNGDERDKDVANAIRYAVDNGAHVINMSFGKGYSPYKETVDAAVKYAEENGVLLVHGAGNDGADTDTKPSFPTDKYGDGFSDEGASELWISVGASSWKPNEDFVASFSNYGDESVDIFAPGVDIYSTMPDDSYEFQDGTSMASPVVAGVAALIMAYYPNLSARQVKDVILQSAVKYTDQQVVLPNQQSPDESMVPFGTLSVSGGVVNVERALQEAQRISQ</sequence>
<dbReference type="PANTHER" id="PTHR43399:SF4">
    <property type="entry name" value="CELL WALL-ASSOCIATED PROTEASE"/>
    <property type="match status" value="1"/>
</dbReference>
<evidence type="ECO:0000256" key="2">
    <source>
        <dbReference type="ARBA" id="ARBA00022670"/>
    </source>
</evidence>
<evidence type="ECO:0000313" key="9">
    <source>
        <dbReference type="Proteomes" id="UP000473278"/>
    </source>
</evidence>
<dbReference type="EMBL" id="JAALLT010000002">
    <property type="protein sequence ID" value="NGP75858.1"/>
    <property type="molecule type" value="Genomic_DNA"/>
</dbReference>
<dbReference type="InterPro" id="IPR000209">
    <property type="entry name" value="Peptidase_S8/S53_dom"/>
</dbReference>
<dbReference type="InterPro" id="IPR036852">
    <property type="entry name" value="Peptidase_S8/S53_dom_sf"/>
</dbReference>
<dbReference type="PRINTS" id="PR00723">
    <property type="entry name" value="SUBTILISIN"/>
</dbReference>
<dbReference type="InterPro" id="IPR051048">
    <property type="entry name" value="Peptidase_S8/S53_subtilisin"/>
</dbReference>
<dbReference type="PROSITE" id="PS00138">
    <property type="entry name" value="SUBTILASE_SER"/>
    <property type="match status" value="1"/>
</dbReference>
<evidence type="ECO:0000259" key="7">
    <source>
        <dbReference type="Pfam" id="PF00082"/>
    </source>
</evidence>
<evidence type="ECO:0000256" key="3">
    <source>
        <dbReference type="ARBA" id="ARBA00022801"/>
    </source>
</evidence>
<dbReference type="PANTHER" id="PTHR43399">
    <property type="entry name" value="SUBTILISIN-RELATED"/>
    <property type="match status" value="1"/>
</dbReference>
<dbReference type="Pfam" id="PF00082">
    <property type="entry name" value="Peptidase_S8"/>
    <property type="match status" value="1"/>
</dbReference>
<dbReference type="InterPro" id="IPR023828">
    <property type="entry name" value="Peptidase_S8_Ser-AS"/>
</dbReference>
<dbReference type="GO" id="GO:0006508">
    <property type="term" value="P:proteolysis"/>
    <property type="evidence" value="ECO:0007669"/>
    <property type="project" value="UniProtKB-KW"/>
</dbReference>
<dbReference type="PROSITE" id="PS51892">
    <property type="entry name" value="SUBTILASE"/>
    <property type="match status" value="1"/>
</dbReference>
<dbReference type="AlphaFoldDB" id="A0A6M1SUQ9"/>
<evidence type="ECO:0000256" key="6">
    <source>
        <dbReference type="SAM" id="SignalP"/>
    </source>
</evidence>
<dbReference type="CDD" id="cd07483">
    <property type="entry name" value="Peptidases_S8_Subtilisin_Novo-like"/>
    <property type="match status" value="1"/>
</dbReference>
<organism evidence="8 9">
    <name type="scientific">Halalkalibaculum roseum</name>
    <dbReference type="NCBI Taxonomy" id="2709311"/>
    <lineage>
        <taxon>Bacteria</taxon>
        <taxon>Pseudomonadati</taxon>
        <taxon>Balneolota</taxon>
        <taxon>Balneolia</taxon>
        <taxon>Balneolales</taxon>
        <taxon>Balneolaceae</taxon>
        <taxon>Halalkalibaculum</taxon>
    </lineage>
</organism>
<feature type="signal peptide" evidence="6">
    <location>
        <begin position="1"/>
        <end position="24"/>
    </location>
</feature>
<dbReference type="InterPro" id="IPR015500">
    <property type="entry name" value="Peptidase_S8_subtilisin-rel"/>
</dbReference>
<evidence type="ECO:0000256" key="4">
    <source>
        <dbReference type="ARBA" id="ARBA00022825"/>
    </source>
</evidence>
<evidence type="ECO:0000256" key="5">
    <source>
        <dbReference type="PROSITE-ProRule" id="PRU01240"/>
    </source>
</evidence>
<feature type="active site" description="Charge relay system" evidence="5">
    <location>
        <position position="475"/>
    </location>
</feature>
<keyword evidence="2 5" id="KW-0645">Protease</keyword>